<keyword evidence="1" id="KW-0812">Transmembrane</keyword>
<keyword evidence="3" id="KW-1185">Reference proteome</keyword>
<proteinExistence type="predicted"/>
<dbReference type="AlphaFoldDB" id="A0AAP0MK60"/>
<feature type="transmembrane region" description="Helical" evidence="1">
    <location>
        <begin position="94"/>
        <end position="117"/>
    </location>
</feature>
<accession>A0AAP0MK60</accession>
<keyword evidence="1" id="KW-1133">Transmembrane helix</keyword>
<gene>
    <name evidence="2" type="ORF">WN944_002974</name>
</gene>
<evidence type="ECO:0000313" key="3">
    <source>
        <dbReference type="Proteomes" id="UP001428341"/>
    </source>
</evidence>
<feature type="transmembrane region" description="Helical" evidence="1">
    <location>
        <begin position="12"/>
        <end position="34"/>
    </location>
</feature>
<name>A0AAP0MK60_9ROSI</name>
<keyword evidence="1" id="KW-0472">Membrane</keyword>
<protein>
    <submittedName>
        <fullName evidence="2">Uncharacterized protein</fullName>
    </submittedName>
</protein>
<evidence type="ECO:0000256" key="1">
    <source>
        <dbReference type="SAM" id="Phobius"/>
    </source>
</evidence>
<dbReference type="Proteomes" id="UP001428341">
    <property type="component" value="Unassembled WGS sequence"/>
</dbReference>
<evidence type="ECO:0000313" key="2">
    <source>
        <dbReference type="EMBL" id="KAK9210603.1"/>
    </source>
</evidence>
<comment type="caution">
    <text evidence="2">The sequence shown here is derived from an EMBL/GenBank/DDBJ whole genome shotgun (WGS) entry which is preliminary data.</text>
</comment>
<dbReference type="EMBL" id="JBCGBO010000004">
    <property type="protein sequence ID" value="KAK9210603.1"/>
    <property type="molecule type" value="Genomic_DNA"/>
</dbReference>
<sequence>MAGNLHRRESPLLGAPIVKLYGYSFFQSCCMYVVLQLNWLDAWTLGFCRYFLFCALYHEPICLSTCCMRSLRCILIESSLSIATYRIVKYASSILVSQATLSVMGTICSLLSLLWLMPNTIHN</sequence>
<reference evidence="2 3" key="1">
    <citation type="submission" date="2024-05" db="EMBL/GenBank/DDBJ databases">
        <title>Haplotype-resolved chromosome-level genome assembly of Huyou (Citrus changshanensis).</title>
        <authorList>
            <person name="Miao C."/>
            <person name="Chen W."/>
            <person name="Wu Y."/>
            <person name="Wang L."/>
            <person name="Zhao S."/>
            <person name="Grierson D."/>
            <person name="Xu C."/>
            <person name="Chen K."/>
        </authorList>
    </citation>
    <scope>NUCLEOTIDE SEQUENCE [LARGE SCALE GENOMIC DNA]</scope>
    <source>
        <strain evidence="2">01-14</strain>
        <tissue evidence="2">Leaf</tissue>
    </source>
</reference>
<organism evidence="2 3">
    <name type="scientific">Citrus x changshan-huyou</name>
    <dbReference type="NCBI Taxonomy" id="2935761"/>
    <lineage>
        <taxon>Eukaryota</taxon>
        <taxon>Viridiplantae</taxon>
        <taxon>Streptophyta</taxon>
        <taxon>Embryophyta</taxon>
        <taxon>Tracheophyta</taxon>
        <taxon>Spermatophyta</taxon>
        <taxon>Magnoliopsida</taxon>
        <taxon>eudicotyledons</taxon>
        <taxon>Gunneridae</taxon>
        <taxon>Pentapetalae</taxon>
        <taxon>rosids</taxon>
        <taxon>malvids</taxon>
        <taxon>Sapindales</taxon>
        <taxon>Rutaceae</taxon>
        <taxon>Aurantioideae</taxon>
        <taxon>Citrus</taxon>
    </lineage>
</organism>